<dbReference type="PANTHER" id="PTHR30388:SF4">
    <property type="entry name" value="MOLYBDENUM COFACTOR INSERTION CHAPERONE PAOD"/>
    <property type="match status" value="1"/>
</dbReference>
<dbReference type="InterPro" id="IPR003777">
    <property type="entry name" value="XdhC_CoxI"/>
</dbReference>
<organism evidence="3 4">
    <name type="scientific">Marinobacter xiaoshiensis</name>
    <dbReference type="NCBI Taxonomy" id="3073652"/>
    <lineage>
        <taxon>Bacteria</taxon>
        <taxon>Pseudomonadati</taxon>
        <taxon>Pseudomonadota</taxon>
        <taxon>Gammaproteobacteria</taxon>
        <taxon>Pseudomonadales</taxon>
        <taxon>Marinobacteraceae</taxon>
        <taxon>Marinobacter</taxon>
    </lineage>
</organism>
<accession>A0ABU2HGN4</accession>
<feature type="domain" description="XdhC Rossmann" evidence="2">
    <location>
        <begin position="180"/>
        <end position="321"/>
    </location>
</feature>
<dbReference type="Pfam" id="PF13478">
    <property type="entry name" value="XdhC_C"/>
    <property type="match status" value="1"/>
</dbReference>
<evidence type="ECO:0000313" key="3">
    <source>
        <dbReference type="EMBL" id="MDS1310237.1"/>
    </source>
</evidence>
<dbReference type="Pfam" id="PF02625">
    <property type="entry name" value="XdhC_CoxI"/>
    <property type="match status" value="1"/>
</dbReference>
<dbReference type="InterPro" id="IPR052698">
    <property type="entry name" value="MoCofactor_Util/Proc"/>
</dbReference>
<name>A0ABU2HGN4_9GAMM</name>
<dbReference type="Gene3D" id="3.40.50.720">
    <property type="entry name" value="NAD(P)-binding Rossmann-like Domain"/>
    <property type="match status" value="1"/>
</dbReference>
<feature type="domain" description="XdhC- CoxI" evidence="1">
    <location>
        <begin position="23"/>
        <end position="77"/>
    </location>
</feature>
<dbReference type="PANTHER" id="PTHR30388">
    <property type="entry name" value="ALDEHYDE OXIDOREDUCTASE MOLYBDENUM COFACTOR ASSEMBLY PROTEIN"/>
    <property type="match status" value="1"/>
</dbReference>
<evidence type="ECO:0000313" key="4">
    <source>
        <dbReference type="Proteomes" id="UP001267407"/>
    </source>
</evidence>
<sequence>MPDAPASQMTSGHESVVKDVLSWLEQGRRVWLCTIVETWGSSPRPAGSWLAVSDSGQWSGSVSGGCLEEDLLRRTVAEGADYPVVVDYGITDGDRDHFRLPCGGRIRLLVEPLGSTASTRSGALEHVRQLAESLRSRQPVARRVSLQGVVELELPEPAAQPGIMFDGEELLQTLQPECRLLLIGAGEVARYVAEFATAADFTVTLCEPREAFSSGWGYPHLPLDRRLPDDLVAESFNDSWCGVLALAHDPRIDDMGLLAALQSSAFYVGAMGSKRTSDTRRERLLSLGLGEADLQRLRAPIGINIPSKTPAEIAISVVADLIAARHHLRITHEPCASYSGKENRV</sequence>
<dbReference type="RefSeq" id="WP_310966157.1">
    <property type="nucleotide sequence ID" value="NZ_JAVMBO010000010.1"/>
</dbReference>
<proteinExistence type="predicted"/>
<dbReference type="EMBL" id="JAVMBO010000010">
    <property type="protein sequence ID" value="MDS1310237.1"/>
    <property type="molecule type" value="Genomic_DNA"/>
</dbReference>
<evidence type="ECO:0000259" key="2">
    <source>
        <dbReference type="Pfam" id="PF13478"/>
    </source>
</evidence>
<gene>
    <name evidence="3" type="ORF">RKA07_08985</name>
</gene>
<keyword evidence="4" id="KW-1185">Reference proteome</keyword>
<dbReference type="InterPro" id="IPR027051">
    <property type="entry name" value="XdhC_Rossmann_dom"/>
</dbReference>
<protein>
    <submittedName>
        <fullName evidence="3">XdhC family protein</fullName>
    </submittedName>
</protein>
<evidence type="ECO:0000259" key="1">
    <source>
        <dbReference type="Pfam" id="PF02625"/>
    </source>
</evidence>
<dbReference type="Proteomes" id="UP001267407">
    <property type="component" value="Unassembled WGS sequence"/>
</dbReference>
<comment type="caution">
    <text evidence="3">The sequence shown here is derived from an EMBL/GenBank/DDBJ whole genome shotgun (WGS) entry which is preliminary data.</text>
</comment>
<reference evidence="3" key="1">
    <citation type="submission" date="2023-09" db="EMBL/GenBank/DDBJ databases">
        <title>Marinobacter sediminicola sp. nov. and Marinobacter maritimum sp. nov., isolated from marine sediment.</title>
        <authorList>
            <person name="An J."/>
        </authorList>
    </citation>
    <scope>NUCLEOTIDE SEQUENCE</scope>
    <source>
        <strain evidence="3">F60267</strain>
    </source>
</reference>